<dbReference type="SUPFAM" id="SSF49464">
    <property type="entry name" value="Carboxypeptidase regulatory domain-like"/>
    <property type="match status" value="1"/>
</dbReference>
<protein>
    <submittedName>
        <fullName evidence="5">TonB-dependent receptor</fullName>
    </submittedName>
</protein>
<dbReference type="Gene3D" id="2.170.130.10">
    <property type="entry name" value="TonB-dependent receptor, plug domain"/>
    <property type="match status" value="1"/>
</dbReference>
<dbReference type="InterPro" id="IPR008969">
    <property type="entry name" value="CarboxyPept-like_regulatory"/>
</dbReference>
<feature type="domain" description="Outer membrane protein beta-barrel" evidence="4">
    <location>
        <begin position="400"/>
        <end position="793"/>
    </location>
</feature>
<evidence type="ECO:0000313" key="6">
    <source>
        <dbReference type="Proteomes" id="UP000305398"/>
    </source>
</evidence>
<keyword evidence="2" id="KW-0472">Membrane</keyword>
<dbReference type="EMBL" id="CP040896">
    <property type="protein sequence ID" value="QDA60030.1"/>
    <property type="molecule type" value="Genomic_DNA"/>
</dbReference>
<accession>A0A5B7ZYI2</accession>
<name>A0A5B7ZYI2_9BACT</name>
<keyword evidence="5" id="KW-0675">Receptor</keyword>
<dbReference type="OrthoDB" id="905812at2"/>
<dbReference type="GO" id="GO:0009279">
    <property type="term" value="C:cell outer membrane"/>
    <property type="evidence" value="ECO:0007669"/>
    <property type="project" value="UniProtKB-SubCell"/>
</dbReference>
<dbReference type="AlphaFoldDB" id="A0A5B7ZYI2"/>
<evidence type="ECO:0000256" key="3">
    <source>
        <dbReference type="ARBA" id="ARBA00023237"/>
    </source>
</evidence>
<dbReference type="InterPro" id="IPR041700">
    <property type="entry name" value="OMP_b-brl_3"/>
</dbReference>
<reference evidence="5 6" key="1">
    <citation type="submission" date="2019-06" db="EMBL/GenBank/DDBJ databases">
        <authorList>
            <person name="Srinivasan S."/>
        </authorList>
    </citation>
    <scope>NUCLEOTIDE SEQUENCE [LARGE SCALE GENOMIC DNA]</scope>
    <source>
        <strain evidence="5 6">17J68-5</strain>
    </source>
</reference>
<dbReference type="PANTHER" id="PTHR40980">
    <property type="entry name" value="PLUG DOMAIN-CONTAINING PROTEIN"/>
    <property type="match status" value="1"/>
</dbReference>
<dbReference type="SUPFAM" id="SSF56935">
    <property type="entry name" value="Porins"/>
    <property type="match status" value="1"/>
</dbReference>
<dbReference type="PANTHER" id="PTHR40980:SF4">
    <property type="entry name" value="TONB-DEPENDENT RECEPTOR-LIKE BETA-BARREL DOMAIN-CONTAINING PROTEIN"/>
    <property type="match status" value="1"/>
</dbReference>
<dbReference type="KEGG" id="hyj:FHG12_07875"/>
<evidence type="ECO:0000259" key="4">
    <source>
        <dbReference type="Pfam" id="PF14905"/>
    </source>
</evidence>
<dbReference type="Gene3D" id="2.40.170.20">
    <property type="entry name" value="TonB-dependent receptor, beta-barrel domain"/>
    <property type="match status" value="1"/>
</dbReference>
<evidence type="ECO:0000313" key="5">
    <source>
        <dbReference type="EMBL" id="QDA60030.1"/>
    </source>
</evidence>
<dbReference type="InterPro" id="IPR036942">
    <property type="entry name" value="Beta-barrel_TonB_sf"/>
</dbReference>
<comment type="subcellular location">
    <subcellularLocation>
        <location evidence="1">Cell outer membrane</location>
    </subcellularLocation>
</comment>
<evidence type="ECO:0000256" key="1">
    <source>
        <dbReference type="ARBA" id="ARBA00004442"/>
    </source>
</evidence>
<organism evidence="5 6">
    <name type="scientific">Hymenobacter jejuensis</name>
    <dbReference type="NCBI Taxonomy" id="2502781"/>
    <lineage>
        <taxon>Bacteria</taxon>
        <taxon>Pseudomonadati</taxon>
        <taxon>Bacteroidota</taxon>
        <taxon>Cytophagia</taxon>
        <taxon>Cytophagales</taxon>
        <taxon>Hymenobacteraceae</taxon>
        <taxon>Hymenobacter</taxon>
    </lineage>
</organism>
<dbReference type="Gene3D" id="2.60.40.1120">
    <property type="entry name" value="Carboxypeptidase-like, regulatory domain"/>
    <property type="match status" value="1"/>
</dbReference>
<sequence>MLMFFCLLRSQSRFFFLIVAWLLAFPLAAQVRPALVTGTVRTATELPIEYATVTLLRATDSVVVKADFTDVEGHFRLEPVPAGRYLVSVAQIGFTRAWAGPLEVADGAVPPLAFLLQASAATQLQGVTVTERKPLFEKRPDRTVVNVEGSSLAAGNTTLDVLGRSPGMSVDGNDNLSLRGRQGLLVQINGKRIPLTGAELADYLRALPAEQVSTIELITNPSAKYDAQGGAGIIAINLKKDQRMGANGSANISYGRGRYGKFNTGLSLNYRQKNLNAYGSYAYLDRQNYQLLTFDRKYFDNDALLIRTHQRNDVRSNLQSHTWKAGLDYTVNQHLTLGAMLSGLANRYPSTTQNVSEFFNSQSQSDSLYSVLNKRAWHTPNGAANFTLRYLFTADSLGAAELTADADMARYTTDRQQRLTTTYNVPSRAPRLLTGQQDGKLTIQSAKVDYTRPMRHHWRLEAGGKASKVQSVNDLVFVRTVNGNSLLDPDKSNHFQYDENINAAYLNFGHTLPGFTLNAGLRAEQTNATGRQETDKPNADFDRHYLQLFPNLNVSRKLNKNHELGLSLSRRLDRPTYNQLNPFRFYIDATSYRAGNPLLKPQASYRAEVTHTFRQKIVTSLSYAYTDQPFVSVYVLDSDRLVRSTDVNLKALHNYSLSLTAPLEPTKWWKFYGNAELFFANYNGSLLSSIPPTGKFAVLLSANNSLQLGKTWTADVNASYESRQRYAFLTQRSFGQLAVGVQKSVYDGRGTLRLNATDVLHTNILHATSRYTVFEEIFNSSQDTRVVTLSFSYRFGNDKVAPTRKRTTGAEDEKRRAAGQ</sequence>
<evidence type="ECO:0000256" key="2">
    <source>
        <dbReference type="ARBA" id="ARBA00023136"/>
    </source>
</evidence>
<dbReference type="Pfam" id="PF13620">
    <property type="entry name" value="CarboxypepD_reg"/>
    <property type="match status" value="1"/>
</dbReference>
<dbReference type="Pfam" id="PF14905">
    <property type="entry name" value="OMP_b-brl_3"/>
    <property type="match status" value="1"/>
</dbReference>
<dbReference type="Proteomes" id="UP000305398">
    <property type="component" value="Chromosome"/>
</dbReference>
<gene>
    <name evidence="5" type="ORF">FHG12_07875</name>
</gene>
<proteinExistence type="predicted"/>
<keyword evidence="3" id="KW-0998">Cell outer membrane</keyword>
<dbReference type="InterPro" id="IPR037066">
    <property type="entry name" value="Plug_dom_sf"/>
</dbReference>
<keyword evidence="6" id="KW-1185">Reference proteome</keyword>